<dbReference type="PROSITE" id="PS00455">
    <property type="entry name" value="AMP_BINDING"/>
    <property type="match status" value="1"/>
</dbReference>
<evidence type="ECO:0000313" key="3">
    <source>
        <dbReference type="EMBL" id="MFC0252863.1"/>
    </source>
</evidence>
<organism evidence="3 4">
    <name type="scientific">Massilia consociata</name>
    <dbReference type="NCBI Taxonomy" id="760117"/>
    <lineage>
        <taxon>Bacteria</taxon>
        <taxon>Pseudomonadati</taxon>
        <taxon>Pseudomonadota</taxon>
        <taxon>Betaproteobacteria</taxon>
        <taxon>Burkholderiales</taxon>
        <taxon>Oxalobacteraceae</taxon>
        <taxon>Telluria group</taxon>
        <taxon>Massilia</taxon>
    </lineage>
</organism>
<evidence type="ECO:0000313" key="4">
    <source>
        <dbReference type="Proteomes" id="UP001589773"/>
    </source>
</evidence>
<dbReference type="Pfam" id="PF00501">
    <property type="entry name" value="AMP-binding"/>
    <property type="match status" value="1"/>
</dbReference>
<dbReference type="InterPro" id="IPR000873">
    <property type="entry name" value="AMP-dep_synth/lig_dom"/>
</dbReference>
<comment type="caution">
    <text evidence="3">The sequence shown here is derived from an EMBL/GenBank/DDBJ whole genome shotgun (WGS) entry which is preliminary data.</text>
</comment>
<accession>A0ABV6FH56</accession>
<dbReference type="InterPro" id="IPR025110">
    <property type="entry name" value="AMP-bd_C"/>
</dbReference>
<keyword evidence="4" id="KW-1185">Reference proteome</keyword>
<dbReference type="Pfam" id="PF13193">
    <property type="entry name" value="AMP-binding_C"/>
    <property type="match status" value="1"/>
</dbReference>
<feature type="domain" description="AMP-binding enzyme C-terminal" evidence="2">
    <location>
        <begin position="419"/>
        <end position="494"/>
    </location>
</feature>
<dbReference type="SUPFAM" id="SSF56801">
    <property type="entry name" value="Acetyl-CoA synthetase-like"/>
    <property type="match status" value="1"/>
</dbReference>
<reference evidence="3 4" key="1">
    <citation type="submission" date="2024-09" db="EMBL/GenBank/DDBJ databases">
        <authorList>
            <person name="Sun Q."/>
            <person name="Mori K."/>
        </authorList>
    </citation>
    <scope>NUCLEOTIDE SEQUENCE [LARGE SCALE GENOMIC DNA]</scope>
    <source>
        <strain evidence="3 4">CCM 7792</strain>
    </source>
</reference>
<proteinExistence type="predicted"/>
<evidence type="ECO:0000259" key="1">
    <source>
        <dbReference type="Pfam" id="PF00501"/>
    </source>
</evidence>
<dbReference type="Gene3D" id="3.40.50.12780">
    <property type="entry name" value="N-terminal domain of ligase-like"/>
    <property type="match status" value="1"/>
</dbReference>
<dbReference type="InterPro" id="IPR050237">
    <property type="entry name" value="ATP-dep_AMP-bd_enzyme"/>
</dbReference>
<dbReference type="PANTHER" id="PTHR43767:SF1">
    <property type="entry name" value="NONRIBOSOMAL PEPTIDE SYNTHASE PES1 (EUROFUNG)-RELATED"/>
    <property type="match status" value="1"/>
</dbReference>
<name>A0ABV6FH56_9BURK</name>
<dbReference type="PANTHER" id="PTHR43767">
    <property type="entry name" value="LONG-CHAIN-FATTY-ACID--COA LIGASE"/>
    <property type="match status" value="1"/>
</dbReference>
<dbReference type="InterPro" id="IPR042099">
    <property type="entry name" value="ANL_N_sf"/>
</dbReference>
<dbReference type="InterPro" id="IPR020845">
    <property type="entry name" value="AMP-binding_CS"/>
</dbReference>
<feature type="domain" description="AMP-dependent synthetase/ligase" evidence="1">
    <location>
        <begin position="9"/>
        <end position="368"/>
    </location>
</feature>
<evidence type="ECO:0000259" key="2">
    <source>
        <dbReference type="Pfam" id="PF13193"/>
    </source>
</evidence>
<gene>
    <name evidence="3" type="ORF">ACFFJK_13270</name>
</gene>
<dbReference type="Gene3D" id="3.30.300.30">
    <property type="match status" value="1"/>
</dbReference>
<protein>
    <submittedName>
        <fullName evidence="3">Class I adenylate-forming enzyme family protein</fullName>
    </submittedName>
</protein>
<sequence>MDRSIAHVLERAAIQHGEHLALAIGCDRFSYRQLNELANRFANALERVGVAPGHRVSLYAPNSWQWIVSYYAVLKLGAVVNPLNAMLTAEEAKYAIEDCGASLVVASADNALALVESVGSATNLQVVSFGPALPGALGFDAMIDRESAHFTIPAISPDALSTIAYTSGTTGHPKGAMLSHKAVLLNAAMTSVMHTRHAGDVVVTALPCAHAYGNIVMNATFACGGTLVLHPTFAEHAVLESIEQFGATLFEGVPTMYMSLLDVPQLKRYKLGSLQRCTVGGQTMPTAKIEQVEQAFGCPLIELWGMTELAGPATTQTLYGPRKRGSIGIPLPHVQARINVMPNCFASTLHPGIGELMIRGGLTMMGYYNNEDATAEVLTEDGWLRTGDLGHMDEDGFIFLIDRAKDLIVTDGCHIYPAEIERVIAGHPAVAMVAVGTVKDAEKGELAKAYIVLAKGRTASEAEIIAYCQARLARDRLPRLVQFMADLPKTSTGKIMRRALEEAARQELAASP</sequence>
<dbReference type="Proteomes" id="UP001589773">
    <property type="component" value="Unassembled WGS sequence"/>
</dbReference>
<dbReference type="InterPro" id="IPR045851">
    <property type="entry name" value="AMP-bd_C_sf"/>
</dbReference>
<dbReference type="EMBL" id="JBHLWP010000012">
    <property type="protein sequence ID" value="MFC0252863.1"/>
    <property type="molecule type" value="Genomic_DNA"/>
</dbReference>
<dbReference type="RefSeq" id="WP_379679733.1">
    <property type="nucleotide sequence ID" value="NZ_JBHLWP010000012.1"/>
</dbReference>